<dbReference type="KEGG" id="tfr:BR63_10745"/>
<feature type="domain" description="Acetyl-CoA hydrolase/transferase N-terminal" evidence="3">
    <location>
        <begin position="7"/>
        <end position="180"/>
    </location>
</feature>
<dbReference type="Gene3D" id="3.30.750.70">
    <property type="entry name" value="4-hydroxybutyrate coenzyme like domains"/>
    <property type="match status" value="1"/>
</dbReference>
<dbReference type="Gene3D" id="3.40.1080.10">
    <property type="entry name" value="Glutaconate Coenzyme A-transferase"/>
    <property type="match status" value="1"/>
</dbReference>
<dbReference type="AlphaFoldDB" id="A0A7G6E3T8"/>
<dbReference type="PANTHER" id="PTHR21432">
    <property type="entry name" value="ACETYL-COA HYDROLASE-RELATED"/>
    <property type="match status" value="1"/>
</dbReference>
<name>A0A7G6E3T8_THEFR</name>
<evidence type="ECO:0000256" key="2">
    <source>
        <dbReference type="ARBA" id="ARBA00022679"/>
    </source>
</evidence>
<dbReference type="SUPFAM" id="SSF100950">
    <property type="entry name" value="NagB/RpiA/CoA transferase-like"/>
    <property type="match status" value="2"/>
</dbReference>
<dbReference type="OrthoDB" id="9801795at2"/>
<dbReference type="GO" id="GO:0006083">
    <property type="term" value="P:acetate metabolic process"/>
    <property type="evidence" value="ECO:0007669"/>
    <property type="project" value="InterPro"/>
</dbReference>
<dbReference type="InterPro" id="IPR003702">
    <property type="entry name" value="ActCoA_hydro_N"/>
</dbReference>
<dbReference type="RefSeq" id="WP_034420112.1">
    <property type="nucleotide sequence ID" value="NZ_CP045798.1"/>
</dbReference>
<dbReference type="EMBL" id="CP045798">
    <property type="protein sequence ID" value="QNB46742.1"/>
    <property type="molecule type" value="Genomic_DNA"/>
</dbReference>
<evidence type="ECO:0000259" key="3">
    <source>
        <dbReference type="Pfam" id="PF02550"/>
    </source>
</evidence>
<dbReference type="InterPro" id="IPR026888">
    <property type="entry name" value="AcetylCoA_hyd_C"/>
</dbReference>
<dbReference type="GO" id="GO:0008775">
    <property type="term" value="F:acetate CoA-transferase activity"/>
    <property type="evidence" value="ECO:0007669"/>
    <property type="project" value="InterPro"/>
</dbReference>
<sequence>MVWWQKIYAERTVSAEEAVKCIHSGDRVVVQHACGEPWSTIEALVARAGELENVEIIHQVPMGPGKYCRPEYAKSFRHNSMFAGAPTREAIAQGRAEYTPVFISEIARLFRDAYLPVDVALIQVSPPDKDGYCSLGISIDYSKPAAECARIVVAEVNEQMPKVYGDTFLHVSEIDYFVENTHPLYVLDRPKIGPVEEKIGNNIAQLIKDGDTLQLGIGAIPDAVLTFLKDRKDLGIHSEMISDGVMELVKSGVITGRKKTLHPGKIVSNFAMGTREFYDFLHENAMVEFYPGNYTNDPFIICQNDNMVSINSAIQVDLMGQVAAETIGYQQYSGVGGQVDFVRGAVRAKNGRSIIAIPSTAAKGTVSRVVARLDEGAAVTTSRNDVHYIVTEYGAANLRGKTLRQRAEALINIAHPDFRDELRAEAKKRNLL</sequence>
<dbReference type="Pfam" id="PF13336">
    <property type="entry name" value="AcetylCoA_hyd_C"/>
    <property type="match status" value="1"/>
</dbReference>
<comment type="similarity">
    <text evidence="1">Belongs to the acetyl-CoA hydrolase/transferase family.</text>
</comment>
<protein>
    <submittedName>
        <fullName evidence="5">4-hydroxybutyrate CoA-transferase</fullName>
    </submittedName>
</protein>
<dbReference type="InterPro" id="IPR038460">
    <property type="entry name" value="AcetylCoA_hyd_C_sf"/>
</dbReference>
<gene>
    <name evidence="5" type="ORF">BR63_10745</name>
</gene>
<accession>A0A7G6E3T8</accession>
<keyword evidence="6" id="KW-1185">Reference proteome</keyword>
<dbReference type="Proteomes" id="UP000515847">
    <property type="component" value="Chromosome"/>
</dbReference>
<evidence type="ECO:0000256" key="1">
    <source>
        <dbReference type="ARBA" id="ARBA00009632"/>
    </source>
</evidence>
<dbReference type="InterPro" id="IPR037171">
    <property type="entry name" value="NagB/RpiA_transferase-like"/>
</dbReference>
<dbReference type="Gene3D" id="3.40.1080.20">
    <property type="entry name" value="Acetyl-CoA hydrolase/transferase C-terminal domain"/>
    <property type="match status" value="1"/>
</dbReference>
<evidence type="ECO:0000313" key="6">
    <source>
        <dbReference type="Proteomes" id="UP000515847"/>
    </source>
</evidence>
<dbReference type="InterPro" id="IPR046433">
    <property type="entry name" value="ActCoA_hydro"/>
</dbReference>
<dbReference type="PANTHER" id="PTHR21432:SF20">
    <property type="entry name" value="ACETYL-COA HYDROLASE"/>
    <property type="match status" value="1"/>
</dbReference>
<feature type="domain" description="Acetyl-CoA hydrolase/transferase C-terminal" evidence="4">
    <location>
        <begin position="273"/>
        <end position="426"/>
    </location>
</feature>
<reference evidence="5 6" key="1">
    <citation type="journal article" date="2019" name="Front. Microbiol.">
        <title>Thermoanaerosceptrum fracticalcis gen. nov. sp. nov., a Novel Fumarate-Fermenting Microorganism From a Deep Fractured Carbonate Aquifer of the US Great Basin.</title>
        <authorList>
            <person name="Hamilton-Brehm S.D."/>
            <person name="Stewart L.E."/>
            <person name="Zavarin M."/>
            <person name="Caldwell M."/>
            <person name="Lawson P.A."/>
            <person name="Onstott T.C."/>
            <person name="Grzymski J."/>
            <person name="Neveux I."/>
            <person name="Lollar B.S."/>
            <person name="Russell C.E."/>
            <person name="Moser D.P."/>
        </authorList>
    </citation>
    <scope>NUCLEOTIDE SEQUENCE [LARGE SCALE GENOMIC DNA]</scope>
    <source>
        <strain evidence="5 6">DRI-13</strain>
    </source>
</reference>
<organism evidence="5 6">
    <name type="scientific">Thermanaerosceptrum fracticalcis</name>
    <dbReference type="NCBI Taxonomy" id="1712410"/>
    <lineage>
        <taxon>Bacteria</taxon>
        <taxon>Bacillati</taxon>
        <taxon>Bacillota</taxon>
        <taxon>Clostridia</taxon>
        <taxon>Eubacteriales</taxon>
        <taxon>Peptococcaceae</taxon>
        <taxon>Thermanaerosceptrum</taxon>
    </lineage>
</organism>
<keyword evidence="2 5" id="KW-0808">Transferase</keyword>
<proteinExistence type="inferred from homology"/>
<evidence type="ECO:0000313" key="5">
    <source>
        <dbReference type="EMBL" id="QNB46742.1"/>
    </source>
</evidence>
<evidence type="ECO:0000259" key="4">
    <source>
        <dbReference type="Pfam" id="PF13336"/>
    </source>
</evidence>
<dbReference type="Pfam" id="PF02550">
    <property type="entry name" value="AcetylCoA_hydro"/>
    <property type="match status" value="1"/>
</dbReference>